<dbReference type="Pfam" id="PF04218">
    <property type="entry name" value="CENP-B_N"/>
    <property type="match status" value="1"/>
</dbReference>
<evidence type="ECO:0000256" key="2">
    <source>
        <dbReference type="ARBA" id="ARBA00023125"/>
    </source>
</evidence>
<dbReference type="PANTHER" id="PTHR19303:SF73">
    <property type="entry name" value="PROTEIN PDC2"/>
    <property type="match status" value="1"/>
</dbReference>
<comment type="caution">
    <text evidence="6">The sequence shown here is derived from an EMBL/GenBank/DDBJ whole genome shotgun (WGS) entry which is preliminary data.</text>
</comment>
<keyword evidence="2" id="KW-0238">DNA-binding</keyword>
<keyword evidence="3" id="KW-0539">Nucleus</keyword>
<keyword evidence="7" id="KW-1185">Reference proteome</keyword>
<dbReference type="Pfam" id="PF03221">
    <property type="entry name" value="HTH_Tnp_Tc5"/>
    <property type="match status" value="1"/>
</dbReference>
<gene>
    <name evidence="6" type="ORF">PoB_003315000</name>
</gene>
<dbReference type="InterPro" id="IPR007889">
    <property type="entry name" value="HTH_Psq"/>
</dbReference>
<accession>A0AAV4AIM7</accession>
<proteinExistence type="predicted"/>
<evidence type="ECO:0000256" key="3">
    <source>
        <dbReference type="ARBA" id="ARBA00023242"/>
    </source>
</evidence>
<organism evidence="6 7">
    <name type="scientific">Plakobranchus ocellatus</name>
    <dbReference type="NCBI Taxonomy" id="259542"/>
    <lineage>
        <taxon>Eukaryota</taxon>
        <taxon>Metazoa</taxon>
        <taxon>Spiralia</taxon>
        <taxon>Lophotrochozoa</taxon>
        <taxon>Mollusca</taxon>
        <taxon>Gastropoda</taxon>
        <taxon>Heterobranchia</taxon>
        <taxon>Euthyneura</taxon>
        <taxon>Panpulmonata</taxon>
        <taxon>Sacoglossa</taxon>
        <taxon>Placobranchoidea</taxon>
        <taxon>Plakobranchidae</taxon>
        <taxon>Plakobranchus</taxon>
    </lineage>
</organism>
<feature type="compositionally biased region" description="Polar residues" evidence="4">
    <location>
        <begin position="221"/>
        <end position="242"/>
    </location>
</feature>
<dbReference type="GO" id="GO:0005634">
    <property type="term" value="C:nucleus"/>
    <property type="evidence" value="ECO:0007669"/>
    <property type="project" value="UniProtKB-SubCell"/>
</dbReference>
<dbReference type="SUPFAM" id="SSF46689">
    <property type="entry name" value="Homeodomain-like"/>
    <property type="match status" value="2"/>
</dbReference>
<dbReference type="InterPro" id="IPR004875">
    <property type="entry name" value="DDE_SF_endonuclease_dom"/>
</dbReference>
<dbReference type="PANTHER" id="PTHR19303">
    <property type="entry name" value="TRANSPOSON"/>
    <property type="match status" value="1"/>
</dbReference>
<sequence length="652" mass="74602">MRISGMCNRVFNSMWHLETERKMAKEPGPSQPDYLSSAGEQQDYFPPIASASNFAQAFAASLDDWQDEVSFVEEKPELPLPAKRRRNSVMTLDMKMKIIEEVEGGRNRQLIMKEYSLPSSTLSEILKRKDEIRFAVSSSVFTPQRKRMRAAKYNDLEEEVWEWYTDMTKKGGVTITGPEICQKAKEVAAKMKIEEFTANNGWLCRFKQRRGIQVTFRPRTKTANGEDSESNSSSKPAQANQVKLQSTHTWSSKIVPGIMKRYHPRDIFTAGETSLFYRCTPDTMVRFLGEDCSCGKFAKDRLTVMVATNMLGTEKLPAFAIGKYKQPRCFKNIKTIPVEYMANLKAWMIAPFFKLWLKKLDSKMVSEGRNIVLFVSPSEGHPRVTDLQAVSMIFLPPDTHYQPAHQGILQTLKQNYRRSIIQRRLHFAEVNGPNEECSINLIDALHWLRSAWKDVTPRCIYNSFGNAEFSLPNYESLVPGRHEEQSQNRDSYSSDTFQLECDVMMGNSGQILMDAEYGRMFERLAKEMVLDPYITAESYASLDDKVVTSGHMTDQELEEAMAKTLADEQDDEEEEIPLPPPTFIEAKQCLTKLARFFATERGTEQFFDKIACLYKHVAQASTNTPQSTIIDLFSKKAKKPPKKKKTLLVEMD</sequence>
<dbReference type="PROSITE" id="PS51253">
    <property type="entry name" value="HTH_CENPB"/>
    <property type="match status" value="1"/>
</dbReference>
<evidence type="ECO:0000256" key="1">
    <source>
        <dbReference type="ARBA" id="ARBA00004123"/>
    </source>
</evidence>
<protein>
    <submittedName>
        <fullName evidence="6">Tigger transposable element-derived protein 4</fullName>
    </submittedName>
</protein>
<feature type="domain" description="HTH CENPB-type" evidence="5">
    <location>
        <begin position="144"/>
        <end position="216"/>
    </location>
</feature>
<dbReference type="Proteomes" id="UP000735302">
    <property type="component" value="Unassembled WGS sequence"/>
</dbReference>
<evidence type="ECO:0000313" key="7">
    <source>
        <dbReference type="Proteomes" id="UP000735302"/>
    </source>
</evidence>
<dbReference type="InterPro" id="IPR006600">
    <property type="entry name" value="HTH_CenpB_DNA-bd_dom"/>
</dbReference>
<dbReference type="GO" id="GO:0003677">
    <property type="term" value="F:DNA binding"/>
    <property type="evidence" value="ECO:0007669"/>
    <property type="project" value="UniProtKB-KW"/>
</dbReference>
<evidence type="ECO:0000313" key="6">
    <source>
        <dbReference type="EMBL" id="GFO06645.1"/>
    </source>
</evidence>
<dbReference type="InterPro" id="IPR050863">
    <property type="entry name" value="CenT-Element_Derived"/>
</dbReference>
<feature type="region of interest" description="Disordered" evidence="4">
    <location>
        <begin position="215"/>
        <end position="242"/>
    </location>
</feature>
<dbReference type="Pfam" id="PF03184">
    <property type="entry name" value="DDE_1"/>
    <property type="match status" value="1"/>
</dbReference>
<evidence type="ECO:0000256" key="4">
    <source>
        <dbReference type="SAM" id="MobiDB-lite"/>
    </source>
</evidence>
<dbReference type="AlphaFoldDB" id="A0AAV4AIM7"/>
<name>A0AAV4AIM7_9GAST</name>
<dbReference type="InterPro" id="IPR009057">
    <property type="entry name" value="Homeodomain-like_sf"/>
</dbReference>
<reference evidence="6 7" key="1">
    <citation type="journal article" date="2021" name="Elife">
        <title>Chloroplast acquisition without the gene transfer in kleptoplastic sea slugs, Plakobranchus ocellatus.</title>
        <authorList>
            <person name="Maeda T."/>
            <person name="Takahashi S."/>
            <person name="Yoshida T."/>
            <person name="Shimamura S."/>
            <person name="Takaki Y."/>
            <person name="Nagai Y."/>
            <person name="Toyoda A."/>
            <person name="Suzuki Y."/>
            <person name="Arimoto A."/>
            <person name="Ishii H."/>
            <person name="Satoh N."/>
            <person name="Nishiyama T."/>
            <person name="Hasebe M."/>
            <person name="Maruyama T."/>
            <person name="Minagawa J."/>
            <person name="Obokata J."/>
            <person name="Shigenobu S."/>
        </authorList>
    </citation>
    <scope>NUCLEOTIDE SEQUENCE [LARGE SCALE GENOMIC DNA]</scope>
</reference>
<evidence type="ECO:0000259" key="5">
    <source>
        <dbReference type="PROSITE" id="PS51253"/>
    </source>
</evidence>
<dbReference type="Gene3D" id="1.10.10.60">
    <property type="entry name" value="Homeodomain-like"/>
    <property type="match status" value="2"/>
</dbReference>
<comment type="subcellular location">
    <subcellularLocation>
        <location evidence="1">Nucleus</location>
    </subcellularLocation>
</comment>
<dbReference type="SMART" id="SM00674">
    <property type="entry name" value="CENPB"/>
    <property type="match status" value="1"/>
</dbReference>
<dbReference type="EMBL" id="BLXT01003781">
    <property type="protein sequence ID" value="GFO06645.1"/>
    <property type="molecule type" value="Genomic_DNA"/>
</dbReference>